<comment type="caution">
    <text evidence="1">The sequence shown here is derived from an EMBL/GenBank/DDBJ whole genome shotgun (WGS) entry which is preliminary data.</text>
</comment>
<proteinExistence type="predicted"/>
<dbReference type="Proteomes" id="UP001165960">
    <property type="component" value="Unassembled WGS sequence"/>
</dbReference>
<organism evidence="1 2">
    <name type="scientific">Entomophthora muscae</name>
    <dbReference type="NCBI Taxonomy" id="34485"/>
    <lineage>
        <taxon>Eukaryota</taxon>
        <taxon>Fungi</taxon>
        <taxon>Fungi incertae sedis</taxon>
        <taxon>Zoopagomycota</taxon>
        <taxon>Entomophthoromycotina</taxon>
        <taxon>Entomophthoromycetes</taxon>
        <taxon>Entomophthorales</taxon>
        <taxon>Entomophthoraceae</taxon>
        <taxon>Entomophthora</taxon>
    </lineage>
</organism>
<evidence type="ECO:0000313" key="2">
    <source>
        <dbReference type="Proteomes" id="UP001165960"/>
    </source>
</evidence>
<accession>A0ACC2RKH1</accession>
<protein>
    <submittedName>
        <fullName evidence="1">Uncharacterized protein</fullName>
    </submittedName>
</protein>
<sequence length="99" mass="11046">MLQQRCMEGSTMLEPKPQRLQLASCRFELATHKCANLLKRVIMMANERSKICRNIYSCGTVVFKAMALSGKNSPASKNNSDENKSNSSESRINSDTDEA</sequence>
<name>A0ACC2RKH1_9FUNG</name>
<reference evidence="1" key="1">
    <citation type="submission" date="2022-04" db="EMBL/GenBank/DDBJ databases">
        <title>Genome of the entomopathogenic fungus Entomophthora muscae.</title>
        <authorList>
            <person name="Elya C."/>
            <person name="Lovett B.R."/>
            <person name="Lee E."/>
            <person name="Macias A.M."/>
            <person name="Hajek A.E."/>
            <person name="De Bivort B.L."/>
            <person name="Kasson M.T."/>
            <person name="De Fine Licht H.H."/>
            <person name="Stajich J.E."/>
        </authorList>
    </citation>
    <scope>NUCLEOTIDE SEQUENCE</scope>
    <source>
        <strain evidence="1">Berkeley</strain>
    </source>
</reference>
<keyword evidence="2" id="KW-1185">Reference proteome</keyword>
<dbReference type="EMBL" id="QTSX02007150">
    <property type="protein sequence ID" value="KAJ9050537.1"/>
    <property type="molecule type" value="Genomic_DNA"/>
</dbReference>
<gene>
    <name evidence="1" type="ORF">DSO57_1039782</name>
</gene>
<evidence type="ECO:0000313" key="1">
    <source>
        <dbReference type="EMBL" id="KAJ9050537.1"/>
    </source>
</evidence>